<proteinExistence type="predicted"/>
<dbReference type="EMBL" id="MU069613">
    <property type="protein sequence ID" value="KAF5837511.1"/>
    <property type="molecule type" value="Genomic_DNA"/>
</dbReference>
<dbReference type="InterPro" id="IPR001680">
    <property type="entry name" value="WD40_rpt"/>
</dbReference>
<gene>
    <name evidence="1" type="ORF">DUNSADRAFT_4258</name>
</gene>
<evidence type="ECO:0000313" key="1">
    <source>
        <dbReference type="EMBL" id="KAF5837511.1"/>
    </source>
</evidence>
<sequence length="92" mass="9639">MHGSLDALLLHQQLSGQHVGLGAASHDELIRRLKPKLSISEAPSTSIASVCSWSQDGSYLAHASDGCVKIWDTAGAVPRASCSVDTVSEVLL</sequence>
<organism evidence="1 2">
    <name type="scientific">Dunaliella salina</name>
    <name type="common">Green alga</name>
    <name type="synonym">Protococcus salinus</name>
    <dbReference type="NCBI Taxonomy" id="3046"/>
    <lineage>
        <taxon>Eukaryota</taxon>
        <taxon>Viridiplantae</taxon>
        <taxon>Chlorophyta</taxon>
        <taxon>core chlorophytes</taxon>
        <taxon>Chlorophyceae</taxon>
        <taxon>CS clade</taxon>
        <taxon>Chlamydomonadales</taxon>
        <taxon>Dunaliellaceae</taxon>
        <taxon>Dunaliella</taxon>
    </lineage>
</organism>
<name>A0ABQ7GSB8_DUNSA</name>
<dbReference type="Pfam" id="PF00400">
    <property type="entry name" value="WD40"/>
    <property type="match status" value="1"/>
</dbReference>
<accession>A0ABQ7GSB8</accession>
<evidence type="ECO:0000313" key="2">
    <source>
        <dbReference type="Proteomes" id="UP000815325"/>
    </source>
</evidence>
<keyword evidence="2" id="KW-1185">Reference proteome</keyword>
<dbReference type="SUPFAM" id="SSF50978">
    <property type="entry name" value="WD40 repeat-like"/>
    <property type="match status" value="1"/>
</dbReference>
<protein>
    <submittedName>
        <fullName evidence="1">Uncharacterized protein</fullName>
    </submittedName>
</protein>
<dbReference type="InterPro" id="IPR036322">
    <property type="entry name" value="WD40_repeat_dom_sf"/>
</dbReference>
<dbReference type="Proteomes" id="UP000815325">
    <property type="component" value="Unassembled WGS sequence"/>
</dbReference>
<reference evidence="1" key="1">
    <citation type="submission" date="2017-08" db="EMBL/GenBank/DDBJ databases">
        <authorList>
            <person name="Polle J.E."/>
            <person name="Barry K."/>
            <person name="Cushman J."/>
            <person name="Schmutz J."/>
            <person name="Tran D."/>
            <person name="Hathwaick L.T."/>
            <person name="Yim W.C."/>
            <person name="Jenkins J."/>
            <person name="Mckie-Krisberg Z.M."/>
            <person name="Prochnik S."/>
            <person name="Lindquist E."/>
            <person name="Dockter R.B."/>
            <person name="Adam C."/>
            <person name="Molina H."/>
            <person name="Bunkerborg J."/>
            <person name="Jin E."/>
            <person name="Buchheim M."/>
            <person name="Magnuson J."/>
        </authorList>
    </citation>
    <scope>NUCLEOTIDE SEQUENCE</scope>
    <source>
        <strain evidence="1">CCAP 19/18</strain>
    </source>
</reference>
<comment type="caution">
    <text evidence="1">The sequence shown here is derived from an EMBL/GenBank/DDBJ whole genome shotgun (WGS) entry which is preliminary data.</text>
</comment>